<comment type="subcellular location">
    <subcellularLocation>
        <location evidence="3">Nucleus</location>
    </subcellularLocation>
</comment>
<dbReference type="InterPro" id="IPR050211">
    <property type="entry name" value="FOX_domain-containing"/>
</dbReference>
<accession>A0A0M3K6F4</accession>
<feature type="compositionally biased region" description="Low complexity" evidence="4">
    <location>
        <begin position="66"/>
        <end position="78"/>
    </location>
</feature>
<reference evidence="6" key="1">
    <citation type="submission" date="2017-02" db="UniProtKB">
        <authorList>
            <consortium name="WormBaseParasite"/>
        </authorList>
    </citation>
    <scope>IDENTIFICATION</scope>
</reference>
<dbReference type="InterPro" id="IPR036390">
    <property type="entry name" value="WH_DNA-bd_sf"/>
</dbReference>
<dbReference type="PROSITE" id="PS50039">
    <property type="entry name" value="FORK_HEAD_3"/>
    <property type="match status" value="1"/>
</dbReference>
<feature type="region of interest" description="Disordered" evidence="4">
    <location>
        <begin position="57"/>
        <end position="160"/>
    </location>
</feature>
<dbReference type="WBParaSite" id="ASIM_0001654501-mRNA-1">
    <property type="protein sequence ID" value="ASIM_0001654501-mRNA-1"/>
    <property type="gene ID" value="ASIM_0001654501"/>
</dbReference>
<dbReference type="AlphaFoldDB" id="A0A0M3K6F4"/>
<dbReference type="Pfam" id="PF00250">
    <property type="entry name" value="Forkhead"/>
    <property type="match status" value="1"/>
</dbReference>
<keyword evidence="2 3" id="KW-0539">Nucleus</keyword>
<evidence type="ECO:0000313" key="6">
    <source>
        <dbReference type="WBParaSite" id="ASIM_0001654501-mRNA-1"/>
    </source>
</evidence>
<evidence type="ECO:0000259" key="5">
    <source>
        <dbReference type="PROSITE" id="PS50039"/>
    </source>
</evidence>
<dbReference type="GO" id="GO:0009653">
    <property type="term" value="P:anatomical structure morphogenesis"/>
    <property type="evidence" value="ECO:0007669"/>
    <property type="project" value="TreeGrafter"/>
</dbReference>
<evidence type="ECO:0000256" key="4">
    <source>
        <dbReference type="SAM" id="MobiDB-lite"/>
    </source>
</evidence>
<sequence length="412" mass="42622">LLHPYYRLRPDQWGWQNSIRHNLSLHDCFVKLPLKQTSASGVVGHFWTVVPELGDKQTLRRRSRAAARAANRAAAASSGSPSQRGKSKGNRSPNDNNSESNPSTPQKQQLLEPSSNELIHNMFSDGSMGSDTNLSDHSTSTSPEASSLSSPVAQDMLSPPADQTQINSVIFQFQNSLPSLHKPLPSYMMNPLSSVSKATSAPPVPSNQNASSVNDPSQSPSSSSSNTKLQQSLSPPLNSSSTLLNNPNIGLEAVLNSDEYKLYTQQLLNACMYQQGLMSSLQQLADLAVHVNPAIASLPCALLANKMPFLGGLLTNPATMAAQLPAVSAATAAAITAAAVGLAPSSLTGATAAAVAALSPPAAATPQLSSPGSGGGSAGGGGGNAAAAAQLPAALFSGLQFPVKTESQSFMF</sequence>
<dbReference type="GO" id="GO:0030154">
    <property type="term" value="P:cell differentiation"/>
    <property type="evidence" value="ECO:0007669"/>
    <property type="project" value="TreeGrafter"/>
</dbReference>
<dbReference type="PROSITE" id="PS00658">
    <property type="entry name" value="FORK_HEAD_2"/>
    <property type="match status" value="1"/>
</dbReference>
<proteinExistence type="predicted"/>
<dbReference type="InterPro" id="IPR030456">
    <property type="entry name" value="TF_fork_head_CS_2"/>
</dbReference>
<feature type="compositionally biased region" description="Low complexity" evidence="4">
    <location>
        <begin position="211"/>
        <end position="242"/>
    </location>
</feature>
<dbReference type="GO" id="GO:0005634">
    <property type="term" value="C:nucleus"/>
    <property type="evidence" value="ECO:0007669"/>
    <property type="project" value="UniProtKB-SubCell"/>
</dbReference>
<dbReference type="PANTHER" id="PTHR11829">
    <property type="entry name" value="FORKHEAD BOX PROTEIN"/>
    <property type="match status" value="1"/>
</dbReference>
<name>A0A0M3K6F4_ANISI</name>
<feature type="compositionally biased region" description="Low complexity" evidence="4">
    <location>
        <begin position="135"/>
        <end position="150"/>
    </location>
</feature>
<dbReference type="SMART" id="SM00339">
    <property type="entry name" value="FH"/>
    <property type="match status" value="1"/>
</dbReference>
<dbReference type="GO" id="GO:0000981">
    <property type="term" value="F:DNA-binding transcription factor activity, RNA polymerase II-specific"/>
    <property type="evidence" value="ECO:0007669"/>
    <property type="project" value="TreeGrafter"/>
</dbReference>
<organism evidence="6">
    <name type="scientific">Anisakis simplex</name>
    <name type="common">Herring worm</name>
    <dbReference type="NCBI Taxonomy" id="6269"/>
    <lineage>
        <taxon>Eukaryota</taxon>
        <taxon>Metazoa</taxon>
        <taxon>Ecdysozoa</taxon>
        <taxon>Nematoda</taxon>
        <taxon>Chromadorea</taxon>
        <taxon>Rhabditida</taxon>
        <taxon>Spirurina</taxon>
        <taxon>Ascaridomorpha</taxon>
        <taxon>Ascaridoidea</taxon>
        <taxon>Anisakidae</taxon>
        <taxon>Anisakis</taxon>
        <taxon>Anisakis simplex complex</taxon>
    </lineage>
</organism>
<protein>
    <submittedName>
        <fullName evidence="6">Forkhead box protein biniou (inferred by orthology to a D. melanogaster protein)</fullName>
    </submittedName>
</protein>
<keyword evidence="1 3" id="KW-0238">DNA-binding</keyword>
<dbReference type="Gene3D" id="1.10.10.10">
    <property type="entry name" value="Winged helix-like DNA-binding domain superfamily/Winged helix DNA-binding domain"/>
    <property type="match status" value="1"/>
</dbReference>
<dbReference type="PANTHER" id="PTHR11829:SF411">
    <property type="entry name" value="FORKHEAD BOX PROTEIN L2"/>
    <property type="match status" value="1"/>
</dbReference>
<dbReference type="SUPFAM" id="SSF46785">
    <property type="entry name" value="Winged helix' DNA-binding domain"/>
    <property type="match status" value="1"/>
</dbReference>
<dbReference type="InterPro" id="IPR036388">
    <property type="entry name" value="WH-like_DNA-bd_sf"/>
</dbReference>
<feature type="domain" description="Fork-head" evidence="5">
    <location>
        <begin position="4"/>
        <end position="64"/>
    </location>
</feature>
<feature type="compositionally biased region" description="Low complexity" evidence="4">
    <location>
        <begin position="90"/>
        <end position="105"/>
    </location>
</feature>
<feature type="region of interest" description="Disordered" evidence="4">
    <location>
        <begin position="195"/>
        <end position="242"/>
    </location>
</feature>
<feature type="DNA-binding region" description="Fork-head" evidence="3">
    <location>
        <begin position="4"/>
        <end position="64"/>
    </location>
</feature>
<evidence type="ECO:0000256" key="2">
    <source>
        <dbReference type="ARBA" id="ARBA00023242"/>
    </source>
</evidence>
<dbReference type="InterPro" id="IPR001766">
    <property type="entry name" value="Fork_head_dom"/>
</dbReference>
<evidence type="ECO:0000256" key="1">
    <source>
        <dbReference type="ARBA" id="ARBA00023125"/>
    </source>
</evidence>
<dbReference type="GO" id="GO:0000978">
    <property type="term" value="F:RNA polymerase II cis-regulatory region sequence-specific DNA binding"/>
    <property type="evidence" value="ECO:0007669"/>
    <property type="project" value="TreeGrafter"/>
</dbReference>
<feature type="compositionally biased region" description="Polar residues" evidence="4">
    <location>
        <begin position="106"/>
        <end position="118"/>
    </location>
</feature>
<evidence type="ECO:0000256" key="3">
    <source>
        <dbReference type="PROSITE-ProRule" id="PRU00089"/>
    </source>
</evidence>